<feature type="transmembrane region" description="Helical" evidence="7">
    <location>
        <begin position="311"/>
        <end position="333"/>
    </location>
</feature>
<dbReference type="PANTHER" id="PTHR40074:SF2">
    <property type="entry name" value="O-ACETYLTRANSFERASE WECH"/>
    <property type="match status" value="1"/>
</dbReference>
<dbReference type="InterPro" id="IPR002656">
    <property type="entry name" value="Acyl_transf_3_dom"/>
</dbReference>
<keyword evidence="5 7" id="KW-1133">Transmembrane helix</keyword>
<dbReference type="Pfam" id="PF01757">
    <property type="entry name" value="Acyl_transf_3"/>
    <property type="match status" value="1"/>
</dbReference>
<keyword evidence="4 7" id="KW-0812">Transmembrane</keyword>
<evidence type="ECO:0000313" key="10">
    <source>
        <dbReference type="Proteomes" id="UP000461730"/>
    </source>
</evidence>
<evidence type="ECO:0000256" key="6">
    <source>
        <dbReference type="ARBA" id="ARBA00023136"/>
    </source>
</evidence>
<dbReference type="EMBL" id="WRXN01000002">
    <property type="protein sequence ID" value="MVT08089.1"/>
    <property type="molecule type" value="Genomic_DNA"/>
</dbReference>
<comment type="similarity">
    <text evidence="2">Belongs to the acyltransferase 3 family.</text>
</comment>
<accession>A0A7K1U154</accession>
<feature type="transmembrane region" description="Helical" evidence="7">
    <location>
        <begin position="226"/>
        <end position="244"/>
    </location>
</feature>
<protein>
    <submittedName>
        <fullName evidence="9">Acyltransferase family protein</fullName>
    </submittedName>
</protein>
<evidence type="ECO:0000256" key="7">
    <source>
        <dbReference type="SAM" id="Phobius"/>
    </source>
</evidence>
<dbReference type="GO" id="GO:0005886">
    <property type="term" value="C:plasma membrane"/>
    <property type="evidence" value="ECO:0007669"/>
    <property type="project" value="UniProtKB-SubCell"/>
</dbReference>
<dbReference type="Proteomes" id="UP000461730">
    <property type="component" value="Unassembled WGS sequence"/>
</dbReference>
<feature type="transmembrane region" description="Helical" evidence="7">
    <location>
        <begin position="103"/>
        <end position="126"/>
    </location>
</feature>
<keyword evidence="9" id="KW-0012">Acyltransferase</keyword>
<keyword evidence="3" id="KW-1003">Cell membrane</keyword>
<feature type="transmembrane region" description="Helical" evidence="7">
    <location>
        <begin position="283"/>
        <end position="305"/>
    </location>
</feature>
<dbReference type="GO" id="GO:0009246">
    <property type="term" value="P:enterobacterial common antigen biosynthetic process"/>
    <property type="evidence" value="ECO:0007669"/>
    <property type="project" value="TreeGrafter"/>
</dbReference>
<gene>
    <name evidence="9" type="ORF">GO493_07430</name>
</gene>
<name>A0A7K1U154_9BACT</name>
<reference evidence="9 10" key="1">
    <citation type="submission" date="2019-12" db="EMBL/GenBank/DDBJ databases">
        <title>Chitinophaga sp. strain ysch24 (GDMCC 1.1355), whole genome shotgun sequence.</title>
        <authorList>
            <person name="Zhang X."/>
        </authorList>
    </citation>
    <scope>NUCLEOTIDE SEQUENCE [LARGE SCALE GENOMIC DNA]</scope>
    <source>
        <strain evidence="10">ysch24</strain>
    </source>
</reference>
<evidence type="ECO:0000256" key="1">
    <source>
        <dbReference type="ARBA" id="ARBA00004651"/>
    </source>
</evidence>
<evidence type="ECO:0000256" key="3">
    <source>
        <dbReference type="ARBA" id="ARBA00022475"/>
    </source>
</evidence>
<keyword evidence="6 7" id="KW-0472">Membrane</keyword>
<dbReference type="AlphaFoldDB" id="A0A7K1U154"/>
<dbReference type="PANTHER" id="PTHR40074">
    <property type="entry name" value="O-ACETYLTRANSFERASE WECH"/>
    <property type="match status" value="1"/>
</dbReference>
<feature type="transmembrane region" description="Helical" evidence="7">
    <location>
        <begin position="250"/>
        <end position="271"/>
    </location>
</feature>
<evidence type="ECO:0000256" key="2">
    <source>
        <dbReference type="ARBA" id="ARBA00007400"/>
    </source>
</evidence>
<evidence type="ECO:0000313" key="9">
    <source>
        <dbReference type="EMBL" id="MVT08089.1"/>
    </source>
</evidence>
<feature type="transmembrane region" description="Helical" evidence="7">
    <location>
        <begin position="174"/>
        <end position="191"/>
    </location>
</feature>
<dbReference type="GO" id="GO:0016413">
    <property type="term" value="F:O-acetyltransferase activity"/>
    <property type="evidence" value="ECO:0007669"/>
    <property type="project" value="TreeGrafter"/>
</dbReference>
<evidence type="ECO:0000259" key="8">
    <source>
        <dbReference type="Pfam" id="PF01757"/>
    </source>
</evidence>
<comment type="caution">
    <text evidence="9">The sequence shown here is derived from an EMBL/GenBank/DDBJ whole genome shotgun (WGS) entry which is preliminary data.</text>
</comment>
<evidence type="ECO:0000256" key="4">
    <source>
        <dbReference type="ARBA" id="ARBA00022692"/>
    </source>
</evidence>
<proteinExistence type="inferred from homology"/>
<sequence>MLTSMLKNTIIKDLFSFKPPGNDRLGWIDYAKGIAIILVVYRHVEFGLKKSGVPLSQWIVDLNDMLYSFRMPLFFLLSGLFFEKGIARKGSKGFLLSRVNTLLYPYVLWALIQITLQIYFSTVANARRSPSDYLNILIQPRNLDQLWYLFALFNVTLLYFLTTRLFGGRKMPQLVLALILLSVAPFVKPVSTFYDIALHYIFFCIGNMTANFFFSGKTQEMLSSPYGPVSLLPLFVVCQVYFLHHQQMNLFLYAAVALTGSLFVIMLSFQLAKYNALPVLRTFGHYSLYIYLLHVPIVSLIRYFLLGTVMAEYVTVLLVLLIFIAIFFSVIVYRCCMLMRLGGLFKGPFGESVQKRRIVTHKTTI</sequence>
<comment type="subcellular location">
    <subcellularLocation>
        <location evidence="1">Cell membrane</location>
        <topology evidence="1">Multi-pass membrane protein</topology>
    </subcellularLocation>
</comment>
<keyword evidence="9" id="KW-0808">Transferase</keyword>
<organism evidence="9 10">
    <name type="scientific">Chitinophaga tropicalis</name>
    <dbReference type="NCBI Taxonomy" id="2683588"/>
    <lineage>
        <taxon>Bacteria</taxon>
        <taxon>Pseudomonadati</taxon>
        <taxon>Bacteroidota</taxon>
        <taxon>Chitinophagia</taxon>
        <taxon>Chitinophagales</taxon>
        <taxon>Chitinophagaceae</taxon>
        <taxon>Chitinophaga</taxon>
    </lineage>
</organism>
<feature type="domain" description="Acyltransferase 3" evidence="8">
    <location>
        <begin position="26"/>
        <end position="333"/>
    </location>
</feature>
<evidence type="ECO:0000256" key="5">
    <source>
        <dbReference type="ARBA" id="ARBA00022989"/>
    </source>
</evidence>
<feature type="transmembrane region" description="Helical" evidence="7">
    <location>
        <begin position="146"/>
        <end position="162"/>
    </location>
</feature>
<keyword evidence="10" id="KW-1185">Reference proteome</keyword>
<feature type="transmembrane region" description="Helical" evidence="7">
    <location>
        <begin position="65"/>
        <end position="82"/>
    </location>
</feature>